<dbReference type="InterPro" id="IPR038581">
    <property type="entry name" value="ODC_AZ_sf"/>
</dbReference>
<comment type="function">
    <text evidence="1">Ornithine decarboxylase (ODC) antizyme protein that negatively regulates ODC activity and intracellular polyamine biosynthesis in response to increased intracellular polyamine levels. Binds to ODC monomers, inhibiting the assembly of the functional ODC homodimer, and targets the monomers for ubiquitin-independent proteolytic destruction by the 26S proteasome.</text>
</comment>
<comment type="caution">
    <text evidence="7">The sequence shown here is derived from an EMBL/GenBank/DDBJ whole genome shotgun (WGS) entry which is preliminary data.</text>
</comment>
<evidence type="ECO:0000313" key="8">
    <source>
        <dbReference type="Proteomes" id="UP000799772"/>
    </source>
</evidence>
<evidence type="ECO:0000256" key="1">
    <source>
        <dbReference type="ARBA" id="ARBA00002307"/>
    </source>
</evidence>
<evidence type="ECO:0000256" key="2">
    <source>
        <dbReference type="ARBA" id="ARBA00008796"/>
    </source>
</evidence>
<dbReference type="Proteomes" id="UP000799772">
    <property type="component" value="Unassembled WGS sequence"/>
</dbReference>
<feature type="region of interest" description="Disordered" evidence="6">
    <location>
        <begin position="1"/>
        <end position="28"/>
    </location>
</feature>
<comment type="subunit">
    <text evidence="3">Interacts with ODC and thereby sterically blocks ODC homodimerization.</text>
</comment>
<dbReference type="Pfam" id="PF02100">
    <property type="entry name" value="ODC_AZ"/>
    <property type="match status" value="1"/>
</dbReference>
<dbReference type="GO" id="GO:0005634">
    <property type="term" value="C:nucleus"/>
    <property type="evidence" value="ECO:0007669"/>
    <property type="project" value="TreeGrafter"/>
</dbReference>
<dbReference type="EMBL" id="ML978123">
    <property type="protein sequence ID" value="KAF2102023.1"/>
    <property type="molecule type" value="Genomic_DNA"/>
</dbReference>
<dbReference type="PANTHER" id="PTHR10279">
    <property type="entry name" value="ORNITHINE DECARBOXYLASE ANTIZYME"/>
    <property type="match status" value="1"/>
</dbReference>
<dbReference type="GO" id="GO:0005737">
    <property type="term" value="C:cytoplasm"/>
    <property type="evidence" value="ECO:0007669"/>
    <property type="project" value="TreeGrafter"/>
</dbReference>
<dbReference type="GO" id="GO:0008073">
    <property type="term" value="F:ornithine decarboxylase inhibitor activity"/>
    <property type="evidence" value="ECO:0007669"/>
    <property type="project" value="InterPro"/>
</dbReference>
<comment type="similarity">
    <text evidence="2">Belongs to the ODC antizyme family.</text>
</comment>
<proteinExistence type="inferred from homology"/>
<organism evidence="7 8">
    <name type="scientific">Rhizodiscina lignyota</name>
    <dbReference type="NCBI Taxonomy" id="1504668"/>
    <lineage>
        <taxon>Eukaryota</taxon>
        <taxon>Fungi</taxon>
        <taxon>Dikarya</taxon>
        <taxon>Ascomycota</taxon>
        <taxon>Pezizomycotina</taxon>
        <taxon>Dothideomycetes</taxon>
        <taxon>Pleosporomycetidae</taxon>
        <taxon>Aulographales</taxon>
        <taxon>Rhizodiscinaceae</taxon>
        <taxon>Rhizodiscina</taxon>
    </lineage>
</organism>
<dbReference type="Gene3D" id="3.40.630.60">
    <property type="match status" value="1"/>
</dbReference>
<gene>
    <name evidence="7" type="ORF">NA57DRAFT_53957</name>
</gene>
<dbReference type="SUPFAM" id="SSF55729">
    <property type="entry name" value="Acyl-CoA N-acyltransferases (Nat)"/>
    <property type="match status" value="1"/>
</dbReference>
<evidence type="ECO:0000256" key="6">
    <source>
        <dbReference type="SAM" id="MobiDB-lite"/>
    </source>
</evidence>
<evidence type="ECO:0000256" key="4">
    <source>
        <dbReference type="ARBA" id="ARBA00017712"/>
    </source>
</evidence>
<dbReference type="OrthoDB" id="5959761at2759"/>
<dbReference type="GO" id="GO:0075523">
    <property type="term" value="P:viral translational frameshifting"/>
    <property type="evidence" value="ECO:0007669"/>
    <property type="project" value="UniProtKB-KW"/>
</dbReference>
<dbReference type="GO" id="GO:0045732">
    <property type="term" value="P:positive regulation of protein catabolic process"/>
    <property type="evidence" value="ECO:0007669"/>
    <property type="project" value="TreeGrafter"/>
</dbReference>
<keyword evidence="8" id="KW-1185">Reference proteome</keyword>
<dbReference type="AlphaFoldDB" id="A0A9P4IMM1"/>
<name>A0A9P4IMM1_9PEZI</name>
<dbReference type="InterPro" id="IPR016181">
    <property type="entry name" value="Acyl_CoA_acyltransferase"/>
</dbReference>
<accession>A0A9P4IMM1</accession>
<keyword evidence="5" id="KW-0688">Ribosomal frameshifting</keyword>
<evidence type="ECO:0000313" key="7">
    <source>
        <dbReference type="EMBL" id="KAF2102023.1"/>
    </source>
</evidence>
<evidence type="ECO:0000256" key="5">
    <source>
        <dbReference type="ARBA" id="ARBA00022758"/>
    </source>
</evidence>
<reference evidence="7" key="1">
    <citation type="journal article" date="2020" name="Stud. Mycol.">
        <title>101 Dothideomycetes genomes: a test case for predicting lifestyles and emergence of pathogens.</title>
        <authorList>
            <person name="Haridas S."/>
            <person name="Albert R."/>
            <person name="Binder M."/>
            <person name="Bloem J."/>
            <person name="Labutti K."/>
            <person name="Salamov A."/>
            <person name="Andreopoulos B."/>
            <person name="Baker S."/>
            <person name="Barry K."/>
            <person name="Bills G."/>
            <person name="Bluhm B."/>
            <person name="Cannon C."/>
            <person name="Castanera R."/>
            <person name="Culley D."/>
            <person name="Daum C."/>
            <person name="Ezra D."/>
            <person name="Gonzalez J."/>
            <person name="Henrissat B."/>
            <person name="Kuo A."/>
            <person name="Liang C."/>
            <person name="Lipzen A."/>
            <person name="Lutzoni F."/>
            <person name="Magnuson J."/>
            <person name="Mondo S."/>
            <person name="Nolan M."/>
            <person name="Ohm R."/>
            <person name="Pangilinan J."/>
            <person name="Park H.-J."/>
            <person name="Ramirez L."/>
            <person name="Alfaro M."/>
            <person name="Sun H."/>
            <person name="Tritt A."/>
            <person name="Yoshinaga Y."/>
            <person name="Zwiers L.-H."/>
            <person name="Turgeon B."/>
            <person name="Goodwin S."/>
            <person name="Spatafora J."/>
            <person name="Crous P."/>
            <person name="Grigoriev I."/>
        </authorList>
    </citation>
    <scope>NUCLEOTIDE SEQUENCE</scope>
    <source>
        <strain evidence="7">CBS 133067</strain>
    </source>
</reference>
<evidence type="ECO:0000256" key="3">
    <source>
        <dbReference type="ARBA" id="ARBA00011486"/>
    </source>
</evidence>
<sequence>MPSPPQSPPLAAYTSATENPSRRRRGAAHTVAEECERLFCETLTAVFLGEGDLAVQDSLVTGGQTQDEIDVKGDKGVQRPGHKVGLGGLITPTASPEALMKPELMNTADILVRQWVEMFDYAGGARFRGFVASDGMEKTLFIFFDEGVNGNDLKPGLMALLELCELPAFDCSKLVTCLDRHTEPEELATLTRDLGWVGFEPYTLVDWTQSDQIISDSWIFLSMDV</sequence>
<dbReference type="PANTHER" id="PTHR10279:SF10">
    <property type="entry name" value="ORNITHINE DECARBOXYLASE ANTIZYME"/>
    <property type="match status" value="1"/>
</dbReference>
<dbReference type="InterPro" id="IPR002993">
    <property type="entry name" value="ODC_AZ"/>
</dbReference>
<protein>
    <recommendedName>
        <fullName evidence="4">Ornithine decarboxylase antizyme</fullName>
    </recommendedName>
</protein>